<protein>
    <submittedName>
        <fullName evidence="1">Outer membrane protein</fullName>
    </submittedName>
</protein>
<evidence type="ECO:0000313" key="2">
    <source>
        <dbReference type="Proteomes" id="UP000826775"/>
    </source>
</evidence>
<proteinExistence type="predicted"/>
<accession>A0ABN6I169</accession>
<evidence type="ECO:0000313" key="1">
    <source>
        <dbReference type="EMBL" id="BCZ17356.1"/>
    </source>
</evidence>
<gene>
    <name evidence="1" type="ORF">NHP190003_06380</name>
</gene>
<reference evidence="1 2" key="1">
    <citation type="submission" date="2021-07" db="EMBL/GenBank/DDBJ databases">
        <title>Novel Helicobacter sp. Isolated from a dog.</title>
        <authorList>
            <person name="Rimbara E."/>
            <person name="Suzuki M."/>
        </authorList>
    </citation>
    <scope>NUCLEOTIDE SEQUENCE [LARGE SCALE GENOMIC DNA]</scope>
    <source>
        <strain evidence="2">NHP19-003</strain>
    </source>
</reference>
<keyword evidence="2" id="KW-1185">Reference proteome</keyword>
<dbReference type="EMBL" id="AP024814">
    <property type="protein sequence ID" value="BCZ17356.1"/>
    <property type="molecule type" value="Genomic_DNA"/>
</dbReference>
<organism evidence="1 2">
    <name type="scientific">Helicobacter gastrocanis</name>
    <dbReference type="NCBI Taxonomy" id="2849641"/>
    <lineage>
        <taxon>Bacteria</taxon>
        <taxon>Pseudomonadati</taxon>
        <taxon>Campylobacterota</taxon>
        <taxon>Epsilonproteobacteria</taxon>
        <taxon>Campylobacterales</taxon>
        <taxon>Helicobacteraceae</taxon>
        <taxon>Helicobacter</taxon>
    </lineage>
</organism>
<name>A0ABN6I169_9HELI</name>
<sequence length="320" mass="36474">MLDVPTPLVPYKKQYINLLSENDAYVYPADRYYSAGNRISYTSKEYNFWGAAYAHSWMAWSRYLTLMIHSPKMTRFNVSMTQTMYTPHLNSHTSEAIVVGDHLYAGWLRASLALFQRAPHALERILISLGTVGPNSMAGQTQNWLHGLWGDKTFQGWHNQLRDEFIFQFNYQWLYQVYILKTRFFSMDILPAVDIALGNAITHVRLGSLLRFGYNLDTDFGPNKIGSLFSGGQPFSNRFSFYFFIGASGSYQPIDIFIQGNSPQTRGITHLPDALYAVEGGFALLYRGFRLSFIATNLSKGFEEQPLSHNIGTVELDIAF</sequence>
<dbReference type="Proteomes" id="UP000826775">
    <property type="component" value="Chromosome"/>
</dbReference>
<dbReference type="Pfam" id="PF09982">
    <property type="entry name" value="LpxR"/>
    <property type="match status" value="1"/>
</dbReference>
<dbReference type="InterPro" id="IPR018707">
    <property type="entry name" value="LpxR"/>
</dbReference>
<dbReference type="Gene3D" id="2.40.128.140">
    <property type="entry name" value="Outer membrane protein"/>
    <property type="match status" value="1"/>
</dbReference>
<dbReference type="RefSeq" id="WP_347709323.1">
    <property type="nucleotide sequence ID" value="NZ_AP024814.1"/>
</dbReference>
<dbReference type="InterPro" id="IPR037107">
    <property type="entry name" value="Put_OMP_sf"/>
</dbReference>